<dbReference type="Gene3D" id="3.40.30.10">
    <property type="entry name" value="Glutaredoxin"/>
    <property type="match status" value="1"/>
</dbReference>
<keyword evidence="3" id="KW-1185">Reference proteome</keyword>
<dbReference type="STRING" id="1220924.W2S635"/>
<dbReference type="Proteomes" id="UP000030752">
    <property type="component" value="Unassembled WGS sequence"/>
</dbReference>
<sequence length="532" mass="56249">MADPTLYLYTSLTAGSSHIITATSRLETILKANKIPFRALDCATDEKARTTWSRRSKGRKLPGLVKFGQVIGDLEQIEEWNEFGELHDQLDSVDDFFEDPGAAANPNTISLRPEPGPGVANKLTPIQPGPGRKPDQTATSNASSRASSESRHISISEPAAKDREAKSPQPASENPMTMTMRQLGAEAAAKAKEASRKTSGTTPKAVPTPLSTEQPATEVAPTVTPTSAKERESSDPSQEPEVTAAKTPAQLAAEGAKRTSIDKIESKSVTPTSPTSARATTAETNEEVSEPAVTSATKSTEEQVLDLRRQSTQVEQPSRLHESISAEPDDEVAGKSDQSEVMAEVAATKTATLPDSTDVTTSKAAPDKDTDSGKVDTSPSTEASAEQDAADPKITPATGATHESKPKDLPVQPSPVNSEEPLDSAASPDATPHSLPQPRSHRGSSVEIADRAEVQKIEEQIKIEEHPDEDEVAIAEDDAPSTSPEKKDETTTPTKARPAAADTKAGADAKESDKPQDTAAKDPEAAAKTVQD</sequence>
<feature type="compositionally biased region" description="Basic and acidic residues" evidence="1">
    <location>
        <begin position="505"/>
        <end position="532"/>
    </location>
</feature>
<evidence type="ECO:0000256" key="1">
    <source>
        <dbReference type="SAM" id="MobiDB-lite"/>
    </source>
</evidence>
<reference evidence="2 3" key="1">
    <citation type="submission" date="2013-03" db="EMBL/GenBank/DDBJ databases">
        <title>The Genome Sequence of Phialophora europaea CBS 101466.</title>
        <authorList>
            <consortium name="The Broad Institute Genomics Platform"/>
            <person name="Cuomo C."/>
            <person name="de Hoog S."/>
            <person name="Gorbushina A."/>
            <person name="Walker B."/>
            <person name="Young S.K."/>
            <person name="Zeng Q."/>
            <person name="Gargeya S."/>
            <person name="Fitzgerald M."/>
            <person name="Haas B."/>
            <person name="Abouelleil A."/>
            <person name="Allen A.W."/>
            <person name="Alvarado L."/>
            <person name="Arachchi H.M."/>
            <person name="Berlin A.M."/>
            <person name="Chapman S.B."/>
            <person name="Gainer-Dewar J."/>
            <person name="Goldberg J."/>
            <person name="Griggs A."/>
            <person name="Gujja S."/>
            <person name="Hansen M."/>
            <person name="Howarth C."/>
            <person name="Imamovic A."/>
            <person name="Ireland A."/>
            <person name="Larimer J."/>
            <person name="McCowan C."/>
            <person name="Murphy C."/>
            <person name="Pearson M."/>
            <person name="Poon T.W."/>
            <person name="Priest M."/>
            <person name="Roberts A."/>
            <person name="Saif S."/>
            <person name="Shea T."/>
            <person name="Sisk P."/>
            <person name="Sykes S."/>
            <person name="Wortman J."/>
            <person name="Nusbaum C."/>
            <person name="Birren B."/>
        </authorList>
    </citation>
    <scope>NUCLEOTIDE SEQUENCE [LARGE SCALE GENOMIC DNA]</scope>
    <source>
        <strain evidence="2 3">CBS 101466</strain>
    </source>
</reference>
<dbReference type="SUPFAM" id="SSF52833">
    <property type="entry name" value="Thioredoxin-like"/>
    <property type="match status" value="1"/>
</dbReference>
<feature type="compositionally biased region" description="Basic and acidic residues" evidence="1">
    <location>
        <begin position="299"/>
        <end position="309"/>
    </location>
</feature>
<feature type="compositionally biased region" description="Low complexity" evidence="1">
    <location>
        <begin position="270"/>
        <end position="283"/>
    </location>
</feature>
<dbReference type="OrthoDB" id="9932926at2759"/>
<dbReference type="InParanoid" id="W2S635"/>
<dbReference type="GeneID" id="19969991"/>
<accession>W2S635</accession>
<feature type="compositionally biased region" description="Polar residues" evidence="1">
    <location>
        <begin position="375"/>
        <end position="384"/>
    </location>
</feature>
<evidence type="ECO:0000313" key="2">
    <source>
        <dbReference type="EMBL" id="ETN43493.1"/>
    </source>
</evidence>
<name>W2S635_CYPE1</name>
<dbReference type="InterPro" id="IPR036249">
    <property type="entry name" value="Thioredoxin-like_sf"/>
</dbReference>
<protein>
    <recommendedName>
        <fullName evidence="4">Glutaredoxin domain-containing protein</fullName>
    </recommendedName>
</protein>
<feature type="compositionally biased region" description="Low complexity" evidence="1">
    <location>
        <begin position="215"/>
        <end position="226"/>
    </location>
</feature>
<evidence type="ECO:0000313" key="3">
    <source>
        <dbReference type="Proteomes" id="UP000030752"/>
    </source>
</evidence>
<feature type="region of interest" description="Disordered" evidence="1">
    <location>
        <begin position="95"/>
        <end position="532"/>
    </location>
</feature>
<dbReference type="RefSeq" id="XP_008715229.1">
    <property type="nucleotide sequence ID" value="XM_008717007.1"/>
</dbReference>
<evidence type="ECO:0008006" key="4">
    <source>
        <dbReference type="Google" id="ProtNLM"/>
    </source>
</evidence>
<gene>
    <name evidence="2" type="ORF">HMPREF1541_02652</name>
</gene>
<dbReference type="AlphaFoldDB" id="W2S635"/>
<feature type="compositionally biased region" description="Low complexity" evidence="1">
    <location>
        <begin position="491"/>
        <end position="504"/>
    </location>
</feature>
<feature type="compositionally biased region" description="Polar residues" evidence="1">
    <location>
        <begin position="169"/>
        <end position="180"/>
    </location>
</feature>
<feature type="compositionally biased region" description="Basic and acidic residues" evidence="1">
    <location>
        <begin position="365"/>
        <end position="374"/>
    </location>
</feature>
<dbReference type="VEuPathDB" id="FungiDB:HMPREF1541_02652"/>
<feature type="compositionally biased region" description="Basic and acidic residues" evidence="1">
    <location>
        <begin position="448"/>
        <end position="465"/>
    </location>
</feature>
<organism evidence="2 3">
    <name type="scientific">Cyphellophora europaea (strain CBS 101466)</name>
    <name type="common">Phialophora europaea</name>
    <dbReference type="NCBI Taxonomy" id="1220924"/>
    <lineage>
        <taxon>Eukaryota</taxon>
        <taxon>Fungi</taxon>
        <taxon>Dikarya</taxon>
        <taxon>Ascomycota</taxon>
        <taxon>Pezizomycotina</taxon>
        <taxon>Eurotiomycetes</taxon>
        <taxon>Chaetothyriomycetidae</taxon>
        <taxon>Chaetothyriales</taxon>
        <taxon>Cyphellophoraceae</taxon>
        <taxon>Cyphellophora</taxon>
    </lineage>
</organism>
<proteinExistence type="predicted"/>
<dbReference type="eggNOG" id="KOG1181">
    <property type="taxonomic scope" value="Eukaryota"/>
</dbReference>
<feature type="compositionally biased region" description="Acidic residues" evidence="1">
    <location>
        <begin position="466"/>
        <end position="479"/>
    </location>
</feature>
<dbReference type="EMBL" id="KB822718">
    <property type="protein sequence ID" value="ETN43493.1"/>
    <property type="molecule type" value="Genomic_DNA"/>
</dbReference>
<feature type="compositionally biased region" description="Polar residues" evidence="1">
    <location>
        <begin position="349"/>
        <end position="363"/>
    </location>
</feature>
<feature type="compositionally biased region" description="Basic and acidic residues" evidence="1">
    <location>
        <begin position="255"/>
        <end position="266"/>
    </location>
</feature>
<feature type="compositionally biased region" description="Basic and acidic residues" evidence="1">
    <location>
        <begin position="148"/>
        <end position="166"/>
    </location>
</feature>
<dbReference type="HOGENOM" id="CLU_033575_0_1_1"/>